<dbReference type="RefSeq" id="WP_181616424.1">
    <property type="nucleotide sequence ID" value="NZ_BAABAM010000015.1"/>
</dbReference>
<dbReference type="AlphaFoldDB" id="A0A7W0HW52"/>
<proteinExistence type="predicted"/>
<organism evidence="1 2">
    <name type="scientific">Nonomuraea soli</name>
    <dbReference type="NCBI Taxonomy" id="1032476"/>
    <lineage>
        <taxon>Bacteria</taxon>
        <taxon>Bacillati</taxon>
        <taxon>Actinomycetota</taxon>
        <taxon>Actinomycetes</taxon>
        <taxon>Streptosporangiales</taxon>
        <taxon>Streptosporangiaceae</taxon>
        <taxon>Nonomuraea</taxon>
    </lineage>
</organism>
<gene>
    <name evidence="1" type="ORF">HNR30_009148</name>
</gene>
<accession>A0A7W0HW52</accession>
<keyword evidence="2" id="KW-1185">Reference proteome</keyword>
<reference evidence="1 2" key="1">
    <citation type="submission" date="2020-07" db="EMBL/GenBank/DDBJ databases">
        <title>Genomic Encyclopedia of Type Strains, Phase IV (KMG-IV): sequencing the most valuable type-strain genomes for metagenomic binning, comparative biology and taxonomic classification.</title>
        <authorList>
            <person name="Goeker M."/>
        </authorList>
    </citation>
    <scope>NUCLEOTIDE SEQUENCE [LARGE SCALE GENOMIC DNA]</scope>
    <source>
        <strain evidence="1 2">DSM 45533</strain>
    </source>
</reference>
<sequence>METITRDGLLDSARDFAGRALEAHLQDDTRGVFLHAATSLEHLCKAYLCSLHPALLLELKQDQFHSLLHLTGNGAKATKTADKIRTVSGRVALARVEEILKPLPAPKDHLERLIDVRDGVVHAGLLDDSKRKETLAAWLRMGNRLFEELQVPSQERWGNRIEVVEALISDHLSEVERDISGRIATARLRLETIYRDIPEELRGPWQALRRTTIHLALTPDPDQERDEDLLYETCPACADAKASVLYDVEVDFDVEPDGLGGYDAVTVGEIRLLHAKALECGVCGLRLTGPDEFTAAGLDVVVEDQADDDGDAMYDAWKDSQLDQG</sequence>
<dbReference type="EMBL" id="JACDUR010000013">
    <property type="protein sequence ID" value="MBA2897742.1"/>
    <property type="molecule type" value="Genomic_DNA"/>
</dbReference>
<evidence type="ECO:0000313" key="2">
    <source>
        <dbReference type="Proteomes" id="UP000530928"/>
    </source>
</evidence>
<evidence type="ECO:0000313" key="1">
    <source>
        <dbReference type="EMBL" id="MBA2897742.1"/>
    </source>
</evidence>
<dbReference type="Proteomes" id="UP000530928">
    <property type="component" value="Unassembled WGS sequence"/>
</dbReference>
<name>A0A7W0HW52_9ACTN</name>
<comment type="caution">
    <text evidence="1">The sequence shown here is derived from an EMBL/GenBank/DDBJ whole genome shotgun (WGS) entry which is preliminary data.</text>
</comment>
<protein>
    <submittedName>
        <fullName evidence="1">Uncharacterized protein</fullName>
    </submittedName>
</protein>